<dbReference type="EMBL" id="JAQQWN010000005">
    <property type="protein sequence ID" value="KAK8085482.1"/>
    <property type="molecule type" value="Genomic_DNA"/>
</dbReference>
<dbReference type="Proteomes" id="UP001433268">
    <property type="component" value="Unassembled WGS sequence"/>
</dbReference>
<dbReference type="RefSeq" id="XP_066669991.1">
    <property type="nucleotide sequence ID" value="XM_066811068.1"/>
</dbReference>
<protein>
    <submittedName>
        <fullName evidence="1">Uncharacterized protein</fullName>
    </submittedName>
</protein>
<dbReference type="GeneID" id="92044128"/>
<comment type="caution">
    <text evidence="1">The sequence shown here is derived from an EMBL/GenBank/DDBJ whole genome shotgun (WGS) entry which is preliminary data.</text>
</comment>
<evidence type="ECO:0000313" key="1">
    <source>
        <dbReference type="EMBL" id="KAK8085482.1"/>
    </source>
</evidence>
<evidence type="ECO:0000313" key="2">
    <source>
        <dbReference type="Proteomes" id="UP001433268"/>
    </source>
</evidence>
<reference evidence="1 2" key="1">
    <citation type="submission" date="2023-01" db="EMBL/GenBank/DDBJ databases">
        <title>Analysis of 21 Apiospora genomes using comparative genomics revels a genus with tremendous synthesis potential of carbohydrate active enzymes and secondary metabolites.</title>
        <authorList>
            <person name="Sorensen T."/>
        </authorList>
    </citation>
    <scope>NUCLEOTIDE SEQUENCE [LARGE SCALE GENOMIC DNA]</scope>
    <source>
        <strain evidence="1 2">CBS 114990</strain>
    </source>
</reference>
<sequence>MRYGSDIPSYNKEDEARFMEANRDLPVTEKFMLGQIFECKAVSTLTPLHEYVYNKCFFRGANGAIESCAEAHPALHLADLGEEGPAGSSGKKFLKTSRLDSVPLPNRPKEIFRCHQ</sequence>
<gene>
    <name evidence="1" type="ORF">PG997_006753</name>
</gene>
<organism evidence="1 2">
    <name type="scientific">Apiospora hydei</name>
    <dbReference type="NCBI Taxonomy" id="1337664"/>
    <lineage>
        <taxon>Eukaryota</taxon>
        <taxon>Fungi</taxon>
        <taxon>Dikarya</taxon>
        <taxon>Ascomycota</taxon>
        <taxon>Pezizomycotina</taxon>
        <taxon>Sordariomycetes</taxon>
        <taxon>Xylariomycetidae</taxon>
        <taxon>Amphisphaeriales</taxon>
        <taxon>Apiosporaceae</taxon>
        <taxon>Apiospora</taxon>
    </lineage>
</organism>
<keyword evidence="2" id="KW-1185">Reference proteome</keyword>
<proteinExistence type="predicted"/>
<accession>A0ABR1WPT9</accession>
<name>A0ABR1WPT9_9PEZI</name>